<gene>
    <name evidence="14" type="ORF">SBAD_LOCUS6272</name>
</gene>
<dbReference type="EMBL" id="UZAM01009616">
    <property type="protein sequence ID" value="VDP09650.1"/>
    <property type="molecule type" value="Genomic_DNA"/>
</dbReference>
<dbReference type="AlphaFoldDB" id="A0A183IRM3"/>
<evidence type="ECO:0000256" key="5">
    <source>
        <dbReference type="ARBA" id="ARBA00022729"/>
    </source>
</evidence>
<evidence type="ECO:0000256" key="13">
    <source>
        <dbReference type="SAM" id="SignalP"/>
    </source>
</evidence>
<dbReference type="Pfam" id="PF03896">
    <property type="entry name" value="TRAP_alpha"/>
    <property type="match status" value="1"/>
</dbReference>
<evidence type="ECO:0000256" key="8">
    <source>
        <dbReference type="ARBA" id="ARBA00023136"/>
    </source>
</evidence>
<evidence type="ECO:0000313" key="14">
    <source>
        <dbReference type="EMBL" id="VDP09650.1"/>
    </source>
</evidence>
<evidence type="ECO:0000256" key="12">
    <source>
        <dbReference type="SAM" id="Phobius"/>
    </source>
</evidence>
<evidence type="ECO:0000256" key="2">
    <source>
        <dbReference type="ARBA" id="ARBA00006776"/>
    </source>
</evidence>
<evidence type="ECO:0000256" key="6">
    <source>
        <dbReference type="ARBA" id="ARBA00022824"/>
    </source>
</evidence>
<dbReference type="PANTHER" id="PTHR12924:SF0">
    <property type="entry name" value="TRANSLOCON-ASSOCIATED PROTEIN SUBUNIT ALPHA"/>
    <property type="match status" value="1"/>
</dbReference>
<comment type="subcellular location">
    <subcellularLocation>
        <location evidence="1">Endoplasmic reticulum membrane</location>
        <topology evidence="1">Single-pass type I membrane protein</topology>
    </subcellularLocation>
</comment>
<feature type="transmembrane region" description="Helical" evidence="12">
    <location>
        <begin position="202"/>
        <end position="219"/>
    </location>
</feature>
<evidence type="ECO:0000256" key="10">
    <source>
        <dbReference type="ARBA" id="ARBA00025854"/>
    </source>
</evidence>
<proteinExistence type="inferred from homology"/>
<keyword evidence="7 12" id="KW-1133">Transmembrane helix</keyword>
<comment type="function">
    <text evidence="9">TRAP proteins are part of a complex whose function is to bind calcium to the ER membrane and thereby regulate the retention of ER resident proteins. May be involved in the recycling of the translocation apparatus after completion of the translocation process or may function as a membrane-bound chaperone facilitating folding of translocated proteins.</text>
</comment>
<evidence type="ECO:0000256" key="3">
    <source>
        <dbReference type="ARBA" id="ARBA00020280"/>
    </source>
</evidence>
<dbReference type="Proteomes" id="UP000270296">
    <property type="component" value="Unassembled WGS sequence"/>
</dbReference>
<sequence length="290" mass="32845">MQQIQSPSFVLMLVVLLCGRIALSQNAPNADQYGDDVRVEEEGDNSMKEAVVSEKDLNEEEEVKVQEVGPSPDADCYLLFTNPVKNLEFPATEVIRFLVGFWNKGSDHFTVDSMEASFRYPMDFSFYIQNYTPVAFNRDVNPNTEATFDYSFMTSDTFAGRPFGFVVNLNYRNSNGTNFVSTVFNQTITVIEDETGINPETIFLYVVFVCLGILMLLLLQQLISNFRRKHAVTKRSTPIEMGTSNMTDVDFEWIPKEILDSGTIGNFISVFTCALLYKERYVSSPTEKLG</sequence>
<name>A0A183IRM3_9BILA</name>
<protein>
    <recommendedName>
        <fullName evidence="3">Translocon-associated protein subunit alpha</fullName>
    </recommendedName>
    <alternativeName>
        <fullName evidence="11">Signal sequence receptor subunit alpha</fullName>
    </alternativeName>
</protein>
<dbReference type="OrthoDB" id="1926781at2759"/>
<accession>A0A183IRM3</accession>
<keyword evidence="4 12" id="KW-0812">Transmembrane</keyword>
<evidence type="ECO:0000256" key="1">
    <source>
        <dbReference type="ARBA" id="ARBA00004115"/>
    </source>
</evidence>
<dbReference type="InterPro" id="IPR005595">
    <property type="entry name" value="TRAP_alpha"/>
</dbReference>
<reference evidence="14 15" key="2">
    <citation type="submission" date="2018-11" db="EMBL/GenBank/DDBJ databases">
        <authorList>
            <consortium name="Pathogen Informatics"/>
        </authorList>
    </citation>
    <scope>NUCLEOTIDE SEQUENCE [LARGE SCALE GENOMIC DNA]</scope>
</reference>
<feature type="signal peptide" evidence="13">
    <location>
        <begin position="1"/>
        <end position="24"/>
    </location>
</feature>
<feature type="chain" id="PRO_5043140176" description="Translocon-associated protein subunit alpha" evidence="13">
    <location>
        <begin position="25"/>
        <end position="290"/>
    </location>
</feature>
<dbReference type="GO" id="GO:0005789">
    <property type="term" value="C:endoplasmic reticulum membrane"/>
    <property type="evidence" value="ECO:0007669"/>
    <property type="project" value="UniProtKB-SubCell"/>
</dbReference>
<dbReference type="WBParaSite" id="SBAD_0000651301-mRNA-1">
    <property type="protein sequence ID" value="SBAD_0000651301-mRNA-1"/>
    <property type="gene ID" value="SBAD_0000651301"/>
</dbReference>
<keyword evidence="5 13" id="KW-0732">Signal</keyword>
<comment type="similarity">
    <text evidence="2">Belongs to the TRAP-alpha family.</text>
</comment>
<evidence type="ECO:0000313" key="16">
    <source>
        <dbReference type="WBParaSite" id="SBAD_0000651301-mRNA-1"/>
    </source>
</evidence>
<evidence type="ECO:0000313" key="15">
    <source>
        <dbReference type="Proteomes" id="UP000270296"/>
    </source>
</evidence>
<dbReference type="PANTHER" id="PTHR12924">
    <property type="entry name" value="TRANSLOCON-ASSOCIATED PROTEIN, ALPHA SUBUNIT"/>
    <property type="match status" value="1"/>
</dbReference>
<evidence type="ECO:0000256" key="7">
    <source>
        <dbReference type="ARBA" id="ARBA00022989"/>
    </source>
</evidence>
<keyword evidence="8 12" id="KW-0472">Membrane</keyword>
<keyword evidence="15" id="KW-1185">Reference proteome</keyword>
<evidence type="ECO:0000256" key="4">
    <source>
        <dbReference type="ARBA" id="ARBA00022692"/>
    </source>
</evidence>
<keyword evidence="6" id="KW-0256">Endoplasmic reticulum</keyword>
<reference evidence="16" key="1">
    <citation type="submission" date="2016-06" db="UniProtKB">
        <authorList>
            <consortium name="WormBaseParasite"/>
        </authorList>
    </citation>
    <scope>IDENTIFICATION</scope>
</reference>
<organism evidence="16">
    <name type="scientific">Soboliphyme baturini</name>
    <dbReference type="NCBI Taxonomy" id="241478"/>
    <lineage>
        <taxon>Eukaryota</taxon>
        <taxon>Metazoa</taxon>
        <taxon>Ecdysozoa</taxon>
        <taxon>Nematoda</taxon>
        <taxon>Enoplea</taxon>
        <taxon>Dorylaimia</taxon>
        <taxon>Dioctophymatida</taxon>
        <taxon>Dioctophymatoidea</taxon>
        <taxon>Soboliphymatidae</taxon>
        <taxon>Soboliphyme</taxon>
    </lineage>
</organism>
<evidence type="ECO:0000256" key="11">
    <source>
        <dbReference type="ARBA" id="ARBA00031071"/>
    </source>
</evidence>
<evidence type="ECO:0000256" key="9">
    <source>
        <dbReference type="ARBA" id="ARBA00025620"/>
    </source>
</evidence>
<comment type="subunit">
    <text evidence="10">Heterotetramer of TRAP-alpha, TRAP-beta, TRAP-delta and TRAP-gamma. Interacts with palmitoylated calnexin (CALX), the interaction is required for efficient folding of glycosylated proteins.</text>
</comment>